<keyword evidence="1" id="KW-1133">Transmembrane helix</keyword>
<reference evidence="2 3" key="1">
    <citation type="submission" date="2019-04" db="EMBL/GenBank/DDBJ databases">
        <title>Phreatobacter aquaticus sp. nov.</title>
        <authorList>
            <person name="Choi A."/>
            <person name="Baek K."/>
        </authorList>
    </citation>
    <scope>NUCLEOTIDE SEQUENCE [LARGE SCALE GENOMIC DNA]</scope>
    <source>
        <strain evidence="2 3">NMCR1094</strain>
    </source>
</reference>
<evidence type="ECO:0000313" key="3">
    <source>
        <dbReference type="Proteomes" id="UP000298588"/>
    </source>
</evidence>
<dbReference type="EMBL" id="CP039865">
    <property type="protein sequence ID" value="QCK85451.1"/>
    <property type="molecule type" value="Genomic_DNA"/>
</dbReference>
<feature type="transmembrane region" description="Helical" evidence="1">
    <location>
        <begin position="118"/>
        <end position="144"/>
    </location>
</feature>
<dbReference type="AlphaFoldDB" id="A0A4D7QFL7"/>
<keyword evidence="1" id="KW-0812">Transmembrane</keyword>
<evidence type="ECO:0000256" key="1">
    <source>
        <dbReference type="SAM" id="Phobius"/>
    </source>
</evidence>
<sequence>MSEPERDTKLSLRLTRLRKASLGLAWLSALLATAMVASCNFGRDDGLKLVVIVWNWIPSLLVWLLMSRKMIRPAAWVAATVTFAAMAAIEGFFLYLTVQQMLVQDYGWEIAGVRPESLYGLITLFVPLYVGAVGLMGFVVAILINQGRHADP</sequence>
<dbReference type="KEGG" id="paqt:E8L99_06540"/>
<gene>
    <name evidence="2" type="ORF">E8L99_06540</name>
</gene>
<keyword evidence="1" id="KW-0472">Membrane</keyword>
<accession>A0A4D7QFL7</accession>
<feature type="transmembrane region" description="Helical" evidence="1">
    <location>
        <begin position="46"/>
        <end position="66"/>
    </location>
</feature>
<name>A0A4D7QFL7_9HYPH</name>
<protein>
    <submittedName>
        <fullName evidence="2">Uncharacterized protein</fullName>
    </submittedName>
</protein>
<evidence type="ECO:0000313" key="2">
    <source>
        <dbReference type="EMBL" id="QCK85451.1"/>
    </source>
</evidence>
<feature type="transmembrane region" description="Helical" evidence="1">
    <location>
        <begin position="73"/>
        <end position="98"/>
    </location>
</feature>
<dbReference type="Proteomes" id="UP000298588">
    <property type="component" value="Chromosome"/>
</dbReference>
<proteinExistence type="predicted"/>
<keyword evidence="3" id="KW-1185">Reference proteome</keyword>
<dbReference type="RefSeq" id="WP_137098785.1">
    <property type="nucleotide sequence ID" value="NZ_CP039865.1"/>
</dbReference>
<organism evidence="2 3">
    <name type="scientific">Phreatobacter aquaticus</name>
    <dbReference type="NCBI Taxonomy" id="2570229"/>
    <lineage>
        <taxon>Bacteria</taxon>
        <taxon>Pseudomonadati</taxon>
        <taxon>Pseudomonadota</taxon>
        <taxon>Alphaproteobacteria</taxon>
        <taxon>Hyphomicrobiales</taxon>
        <taxon>Phreatobacteraceae</taxon>
        <taxon>Phreatobacter</taxon>
    </lineage>
</organism>